<dbReference type="EMBL" id="AP024590">
    <property type="protein sequence ID" value="BCU55215.1"/>
    <property type="molecule type" value="Genomic_DNA"/>
</dbReference>
<gene>
    <name evidence="2" type="primary">yecI</name>
    <name evidence="2" type="ORF">ENKO_18090</name>
</gene>
<evidence type="ECO:0000313" key="2">
    <source>
        <dbReference type="EMBL" id="BCU55215.1"/>
    </source>
</evidence>
<dbReference type="Proteomes" id="UP000682928">
    <property type="component" value="Chromosome"/>
</dbReference>
<dbReference type="InterPro" id="IPR008331">
    <property type="entry name" value="Ferritin_DPS_dom"/>
</dbReference>
<dbReference type="InterPro" id="IPR012347">
    <property type="entry name" value="Ferritin-like"/>
</dbReference>
<evidence type="ECO:0000313" key="3">
    <source>
        <dbReference type="Proteomes" id="UP000682928"/>
    </source>
</evidence>
<dbReference type="SUPFAM" id="SSF47240">
    <property type="entry name" value="Ferritin-like"/>
    <property type="match status" value="1"/>
</dbReference>
<reference evidence="2" key="1">
    <citation type="submission" date="2021-04" db="EMBL/GenBank/DDBJ databases">
        <title>Difference and commonality of drug resistance evolution in various bacteria. and drug sensitivity profiles.</title>
        <authorList>
            <person name="Maeda T."/>
            <person name="Shibai A."/>
            <person name="Kawada K."/>
            <person name="Kotani H."/>
            <person name="Tarusawa Y."/>
            <person name="Tanabe K."/>
            <person name="Furusawa C."/>
        </authorList>
    </citation>
    <scope>NUCLEOTIDE SEQUENCE</scope>
    <source>
        <strain evidence="2">JCM 8580</strain>
    </source>
</reference>
<dbReference type="InterPro" id="IPR009040">
    <property type="entry name" value="Ferritin-like_diiron"/>
</dbReference>
<dbReference type="AlphaFoldDB" id="A0AA86M5Y4"/>
<organism evidence="2 3">
    <name type="scientific">Enterobacter kobei</name>
    <dbReference type="NCBI Taxonomy" id="208224"/>
    <lineage>
        <taxon>Bacteria</taxon>
        <taxon>Pseudomonadati</taxon>
        <taxon>Pseudomonadota</taxon>
        <taxon>Gammaproteobacteria</taxon>
        <taxon>Enterobacterales</taxon>
        <taxon>Enterobacteriaceae</taxon>
        <taxon>Enterobacter</taxon>
        <taxon>Enterobacter cloacae complex</taxon>
    </lineage>
</organism>
<dbReference type="Pfam" id="PF00210">
    <property type="entry name" value="Ferritin"/>
    <property type="match status" value="1"/>
</dbReference>
<dbReference type="GO" id="GO:0008199">
    <property type="term" value="F:ferric iron binding"/>
    <property type="evidence" value="ECO:0007669"/>
    <property type="project" value="InterPro"/>
</dbReference>
<dbReference type="PROSITE" id="PS50905">
    <property type="entry name" value="FERRITIN_LIKE"/>
    <property type="match status" value="1"/>
</dbReference>
<dbReference type="RefSeq" id="WP_088218879.1">
    <property type="nucleotide sequence ID" value="NZ_AP024590.1"/>
</dbReference>
<accession>A0AA86M5Y4</accession>
<dbReference type="InterPro" id="IPR009078">
    <property type="entry name" value="Ferritin-like_SF"/>
</dbReference>
<dbReference type="Gene3D" id="1.20.1260.10">
    <property type="match status" value="1"/>
</dbReference>
<feature type="domain" description="Ferritin-like diiron" evidence="1">
    <location>
        <begin position="1"/>
        <end position="145"/>
    </location>
</feature>
<evidence type="ECO:0000259" key="1">
    <source>
        <dbReference type="PROSITE" id="PS50905"/>
    </source>
</evidence>
<proteinExistence type="predicted"/>
<protein>
    <submittedName>
        <fullName evidence="2">Ferritin</fullName>
    </submittedName>
</protein>
<sequence length="167" mass="18821">MAIVGMVQKLNTQMNLEFQASSLYLSLSEWCAGHSLNGTATFLRTQAQGNITQMMRVFEYMKREGANPIVKAAEPSQDDYSTLEDLFTKMLEEYSQRCTTLARLTAEAAAVNDACTLEFLQQLEKEQQQDGLLLQTIMEEVHNAQLSGMGLPQTDQHLLNIVNFQQH</sequence>
<dbReference type="NCBIfam" id="NF011597">
    <property type="entry name" value="PRK15022.1"/>
    <property type="match status" value="1"/>
</dbReference>
<name>A0AA86M5Y4_9ENTR</name>